<dbReference type="AlphaFoldDB" id="A0A7W7YHI1"/>
<evidence type="ECO:0000256" key="2">
    <source>
        <dbReference type="SAM" id="SignalP"/>
    </source>
</evidence>
<dbReference type="RefSeq" id="WP_184204804.1">
    <property type="nucleotide sequence ID" value="NZ_JACHIF010000001.1"/>
</dbReference>
<reference evidence="3 4" key="1">
    <citation type="submission" date="2020-08" db="EMBL/GenBank/DDBJ databases">
        <title>Genomic Encyclopedia of Type Strains, Phase IV (KMG-IV): sequencing the most valuable type-strain genomes for metagenomic binning, comparative biology and taxonomic classification.</title>
        <authorList>
            <person name="Goeker M."/>
        </authorList>
    </citation>
    <scope>NUCLEOTIDE SEQUENCE [LARGE SCALE GENOMIC DNA]</scope>
    <source>
        <strain evidence="3 4">DSM 12251</strain>
    </source>
</reference>
<feature type="signal peptide" evidence="2">
    <location>
        <begin position="1"/>
        <end position="27"/>
    </location>
</feature>
<dbReference type="EMBL" id="JACHIF010000001">
    <property type="protein sequence ID" value="MBB5036234.1"/>
    <property type="molecule type" value="Genomic_DNA"/>
</dbReference>
<evidence type="ECO:0000313" key="4">
    <source>
        <dbReference type="Proteomes" id="UP000534294"/>
    </source>
</evidence>
<evidence type="ECO:0000256" key="1">
    <source>
        <dbReference type="SAM" id="MobiDB-lite"/>
    </source>
</evidence>
<keyword evidence="4" id="KW-1185">Reference proteome</keyword>
<evidence type="ECO:0000313" key="3">
    <source>
        <dbReference type="EMBL" id="MBB5036234.1"/>
    </source>
</evidence>
<dbReference type="Proteomes" id="UP000534294">
    <property type="component" value="Unassembled WGS sequence"/>
</dbReference>
<gene>
    <name evidence="3" type="ORF">HNQ64_000468</name>
</gene>
<organism evidence="3 4">
    <name type="scientific">Prosthecobacter dejongeii</name>
    <dbReference type="NCBI Taxonomy" id="48465"/>
    <lineage>
        <taxon>Bacteria</taxon>
        <taxon>Pseudomonadati</taxon>
        <taxon>Verrucomicrobiota</taxon>
        <taxon>Verrucomicrobiia</taxon>
        <taxon>Verrucomicrobiales</taxon>
        <taxon>Verrucomicrobiaceae</taxon>
        <taxon>Prosthecobacter</taxon>
    </lineage>
</organism>
<proteinExistence type="predicted"/>
<sequence length="369" mass="39480">MKTKRSFLLHLGTLLAFSLGMANQLSAQNVVSPKGIPIITSYVPAAAPVGHSVLANLEADSTTFGGAVFGEVRTVTHIQFRTSLGMAVSAPVTYVSPKLIRFTIPNAAITGATTLVNGSLFNSRTQPSFSVVSLAQRARGFAIINTAQWDVSSVKTGTTELLPANATVRTGSARFFPRSLTANRPLPLNVTFKNQPTTAIPSAPLFSVVESVSIRGTASGLSLVTYAELTLDPFTVAEILRMGATTGNARWKVLQRRLDRTMEVTPDGGVVLTQFAFPINNTVAPINLTIDEANAEFSQTQIRFSLKQGSRRSGEVITMYAPFDTFAATKLGPWKMEDELPATVSPNIGAEPPSADDLQPSPMLIRRAN</sequence>
<feature type="region of interest" description="Disordered" evidence="1">
    <location>
        <begin position="343"/>
        <end position="369"/>
    </location>
</feature>
<keyword evidence="2" id="KW-0732">Signal</keyword>
<feature type="chain" id="PRO_5031062111" description="MBG domain-containing protein" evidence="2">
    <location>
        <begin position="28"/>
        <end position="369"/>
    </location>
</feature>
<name>A0A7W7YHI1_9BACT</name>
<protein>
    <recommendedName>
        <fullName evidence="5">MBG domain-containing protein</fullName>
    </recommendedName>
</protein>
<comment type="caution">
    <text evidence="3">The sequence shown here is derived from an EMBL/GenBank/DDBJ whole genome shotgun (WGS) entry which is preliminary data.</text>
</comment>
<accession>A0A7W7YHI1</accession>
<evidence type="ECO:0008006" key="5">
    <source>
        <dbReference type="Google" id="ProtNLM"/>
    </source>
</evidence>